<dbReference type="PANTHER" id="PTHR46754">
    <property type="entry name" value="MKI67 FHA DOMAIN-INTERACTING NUCLEOLAR PHOSPHOPROTEIN"/>
    <property type="match status" value="1"/>
</dbReference>
<evidence type="ECO:0000313" key="4">
    <source>
        <dbReference type="EMBL" id="KAK7393769.1"/>
    </source>
</evidence>
<dbReference type="Proteomes" id="UP001386955">
    <property type="component" value="Unassembled WGS sequence"/>
</dbReference>
<evidence type="ECO:0008006" key="6">
    <source>
        <dbReference type="Google" id="ProtNLM"/>
    </source>
</evidence>
<keyword evidence="3" id="KW-0539">Nucleus</keyword>
<dbReference type="GO" id="GO:0003723">
    <property type="term" value="F:RNA binding"/>
    <property type="evidence" value="ECO:0007669"/>
    <property type="project" value="UniProtKB-KW"/>
</dbReference>
<dbReference type="InterPro" id="IPR035979">
    <property type="entry name" value="RBD_domain_sf"/>
</dbReference>
<dbReference type="GO" id="GO:0005730">
    <property type="term" value="C:nucleolus"/>
    <property type="evidence" value="ECO:0007669"/>
    <property type="project" value="UniProtKB-SubCell"/>
</dbReference>
<organism evidence="4 5">
    <name type="scientific">Psophocarpus tetragonolobus</name>
    <name type="common">Winged bean</name>
    <name type="synonym">Dolichos tetragonolobus</name>
    <dbReference type="NCBI Taxonomy" id="3891"/>
    <lineage>
        <taxon>Eukaryota</taxon>
        <taxon>Viridiplantae</taxon>
        <taxon>Streptophyta</taxon>
        <taxon>Embryophyta</taxon>
        <taxon>Tracheophyta</taxon>
        <taxon>Spermatophyta</taxon>
        <taxon>Magnoliopsida</taxon>
        <taxon>eudicotyledons</taxon>
        <taxon>Gunneridae</taxon>
        <taxon>Pentapetalae</taxon>
        <taxon>rosids</taxon>
        <taxon>fabids</taxon>
        <taxon>Fabales</taxon>
        <taxon>Fabaceae</taxon>
        <taxon>Papilionoideae</taxon>
        <taxon>50 kb inversion clade</taxon>
        <taxon>NPAAA clade</taxon>
        <taxon>indigoferoid/millettioid clade</taxon>
        <taxon>Phaseoleae</taxon>
        <taxon>Psophocarpus</taxon>
    </lineage>
</organism>
<comment type="caution">
    <text evidence="4">The sequence shown here is derived from an EMBL/GenBank/DDBJ whole genome shotgun (WGS) entry which is preliminary data.</text>
</comment>
<evidence type="ECO:0000256" key="2">
    <source>
        <dbReference type="ARBA" id="ARBA00022884"/>
    </source>
</evidence>
<comment type="subcellular location">
    <subcellularLocation>
        <location evidence="1">Nucleus</location>
        <location evidence="1">Nucleolus</location>
    </subcellularLocation>
</comment>
<proteinExistence type="predicted"/>
<sequence length="102" mass="12141">MDSMRRRWKSGKSRHFGFIEFESPEHVLQVYVIPPEHVHPRLWRGFNYRYKPVIQSKLNRSVMTRYLVQWTNSQYNVLFHDAVIPGKNIGRAHEIGGEDSET</sequence>
<evidence type="ECO:0000256" key="3">
    <source>
        <dbReference type="ARBA" id="ARBA00023242"/>
    </source>
</evidence>
<gene>
    <name evidence="4" type="ORF">VNO78_22333</name>
</gene>
<keyword evidence="5" id="KW-1185">Reference proteome</keyword>
<name>A0AAN9SCI6_PSOTE</name>
<evidence type="ECO:0000313" key="5">
    <source>
        <dbReference type="Proteomes" id="UP001386955"/>
    </source>
</evidence>
<evidence type="ECO:0000256" key="1">
    <source>
        <dbReference type="ARBA" id="ARBA00004604"/>
    </source>
</evidence>
<dbReference type="EMBL" id="JAYMYS010000005">
    <property type="protein sequence ID" value="KAK7393769.1"/>
    <property type="molecule type" value="Genomic_DNA"/>
</dbReference>
<dbReference type="AlphaFoldDB" id="A0AAN9SCI6"/>
<keyword evidence="2" id="KW-0694">RNA-binding</keyword>
<dbReference type="SUPFAM" id="SSF54928">
    <property type="entry name" value="RNA-binding domain, RBD"/>
    <property type="match status" value="1"/>
</dbReference>
<accession>A0AAN9SCI6</accession>
<reference evidence="4 5" key="1">
    <citation type="submission" date="2024-01" db="EMBL/GenBank/DDBJ databases">
        <title>The genomes of 5 underutilized Papilionoideae crops provide insights into root nodulation and disease resistanc.</title>
        <authorList>
            <person name="Jiang F."/>
        </authorList>
    </citation>
    <scope>NUCLEOTIDE SEQUENCE [LARGE SCALE GENOMIC DNA]</scope>
    <source>
        <strain evidence="4">DUOXIRENSHENG_FW03</strain>
        <tissue evidence="4">Leaves</tissue>
    </source>
</reference>
<protein>
    <recommendedName>
        <fullName evidence="6">RRM domain-containing protein</fullName>
    </recommendedName>
</protein>